<dbReference type="OrthoDB" id="104801at2"/>
<dbReference type="RefSeq" id="WP_146060614.1">
    <property type="nucleotide sequence ID" value="NZ_CP049246.1"/>
</dbReference>
<dbReference type="Proteomes" id="UP000236731">
    <property type="component" value="Unassembled WGS sequence"/>
</dbReference>
<evidence type="ECO:0000313" key="1">
    <source>
        <dbReference type="EMBL" id="SEG24946.1"/>
    </source>
</evidence>
<keyword evidence="2" id="KW-1185">Reference proteome</keyword>
<gene>
    <name evidence="1" type="ORF">SAMN05421877_10650</name>
</gene>
<evidence type="ECO:0008006" key="3">
    <source>
        <dbReference type="Google" id="ProtNLM"/>
    </source>
</evidence>
<name>A0A1H5YNJ8_9SPHI</name>
<proteinExistence type="predicted"/>
<reference evidence="2" key="1">
    <citation type="submission" date="2016-10" db="EMBL/GenBank/DDBJ databases">
        <authorList>
            <person name="Varghese N."/>
            <person name="Submissions S."/>
        </authorList>
    </citation>
    <scope>NUCLEOTIDE SEQUENCE [LARGE SCALE GENOMIC DNA]</scope>
    <source>
        <strain evidence="2">DSM 22361</strain>
    </source>
</reference>
<organism evidence="1 2">
    <name type="scientific">Sphingobacterium lactis</name>
    <dbReference type="NCBI Taxonomy" id="797291"/>
    <lineage>
        <taxon>Bacteria</taxon>
        <taxon>Pseudomonadati</taxon>
        <taxon>Bacteroidota</taxon>
        <taxon>Sphingobacteriia</taxon>
        <taxon>Sphingobacteriales</taxon>
        <taxon>Sphingobacteriaceae</taxon>
        <taxon>Sphingobacterium</taxon>
    </lineage>
</organism>
<dbReference type="AlphaFoldDB" id="A0A1H5YNJ8"/>
<sequence>MKLLNILFGLGICALSLNMTSCSKEASDMEASTSGQVSVGINKLSLGFDFEEESKSQSGANAGSANSRLVQSIDIAGDEGTFAATADLIEVKDSPNSGLKMNASKAATPQIAPVPAGTLYRLFVYNADNSFVAYKDFKRGDTGATYGENRVFNLDGGKEYIFVCYTIMSTSALPELPDNPSAPLNLTQINPIKPTKNSQGHYTEPVGNTDKGIDGGSDFCYWISKVKLTDHLKLNINLKHMYVGLQIYIKAPTGGKLWLNNPAQGIPNRIDSISRSLPFTNRTTTWLKDGSQTNPYTLGENLLGKTLNFTDQKDAAVLEIPAVVFNMGVNETTNGQVFVHNVTFARSPAQRSKRSVILSGLNFKARTKYVLNINIK</sequence>
<evidence type="ECO:0000313" key="2">
    <source>
        <dbReference type="Proteomes" id="UP000236731"/>
    </source>
</evidence>
<accession>A0A1H5YNJ8</accession>
<protein>
    <recommendedName>
        <fullName evidence="3">Fimbrillin-like</fullName>
    </recommendedName>
</protein>
<dbReference type="EMBL" id="FNUT01000006">
    <property type="protein sequence ID" value="SEG24946.1"/>
    <property type="molecule type" value="Genomic_DNA"/>
</dbReference>